<dbReference type="PROSITE" id="PS00022">
    <property type="entry name" value="EGF_1"/>
    <property type="match status" value="2"/>
</dbReference>
<dbReference type="InterPro" id="IPR000719">
    <property type="entry name" value="Prot_kinase_dom"/>
</dbReference>
<evidence type="ECO:0000256" key="16">
    <source>
        <dbReference type="ARBA" id="ARBA00023137"/>
    </source>
</evidence>
<evidence type="ECO:0000256" key="28">
    <source>
        <dbReference type="SAM" id="MobiDB-lite"/>
    </source>
</evidence>
<evidence type="ECO:0000256" key="22">
    <source>
        <dbReference type="ARBA" id="ARBA00056816"/>
    </source>
</evidence>
<feature type="transmembrane region" description="Helical" evidence="29">
    <location>
        <begin position="820"/>
        <end position="838"/>
    </location>
</feature>
<reference evidence="35 36" key="1">
    <citation type="submission" date="2019-01" db="EMBL/GenBank/DDBJ databases">
        <title>Draft Genome and Complete Hox-Cluster Characterization of the Sterlet Sturgeon (Acipenser ruthenus).</title>
        <authorList>
            <person name="Wei Q."/>
        </authorList>
    </citation>
    <scope>NUCLEOTIDE SEQUENCE [LARGE SCALE GENOMIC DNA]</scope>
    <source>
        <strain evidence="35">WHYD16114868_AA</strain>
        <tissue evidence="35">Blood</tissue>
    </source>
</reference>
<dbReference type="SMART" id="SM00219">
    <property type="entry name" value="TyrKc"/>
    <property type="match status" value="1"/>
</dbReference>
<dbReference type="FunFam" id="2.60.40.10:FF:000583">
    <property type="entry name" value="tyrosine-protein kinase receptor Tie-1 isoform X2"/>
    <property type="match status" value="1"/>
</dbReference>
<evidence type="ECO:0000256" key="10">
    <source>
        <dbReference type="ARBA" id="ARBA00022737"/>
    </source>
</evidence>
<comment type="subunit">
    <text evidence="23">Interacts with svep1.</text>
</comment>
<evidence type="ECO:0000256" key="7">
    <source>
        <dbReference type="ARBA" id="ARBA00022679"/>
    </source>
</evidence>
<dbReference type="Gene3D" id="1.10.510.10">
    <property type="entry name" value="Transferase(Phosphotransferase) domain 1"/>
    <property type="match status" value="1"/>
</dbReference>
<organism evidence="35 36">
    <name type="scientific">Acipenser ruthenus</name>
    <name type="common">Sterlet sturgeon</name>
    <dbReference type="NCBI Taxonomy" id="7906"/>
    <lineage>
        <taxon>Eukaryota</taxon>
        <taxon>Metazoa</taxon>
        <taxon>Chordata</taxon>
        <taxon>Craniata</taxon>
        <taxon>Vertebrata</taxon>
        <taxon>Euteleostomi</taxon>
        <taxon>Actinopterygii</taxon>
        <taxon>Chondrostei</taxon>
        <taxon>Acipenseriformes</taxon>
        <taxon>Acipenseridae</taxon>
        <taxon>Acipenser</taxon>
    </lineage>
</organism>
<feature type="domain" description="Fibronectin type-III" evidence="34">
    <location>
        <begin position="394"/>
        <end position="492"/>
    </location>
</feature>
<dbReference type="PROSITE" id="PS50835">
    <property type="entry name" value="IG_LIKE"/>
    <property type="match status" value="1"/>
</dbReference>
<dbReference type="GO" id="GO:0005886">
    <property type="term" value="C:plasma membrane"/>
    <property type="evidence" value="ECO:0007669"/>
    <property type="project" value="UniProtKB-SubCell"/>
</dbReference>
<feature type="chain" id="PRO_5024922937" description="Tyrosine-protein kinase receptor Tie-1" evidence="30">
    <location>
        <begin position="20"/>
        <end position="1691"/>
    </location>
</feature>
<dbReference type="GO" id="GO:0009888">
    <property type="term" value="P:tissue development"/>
    <property type="evidence" value="ECO:0007669"/>
    <property type="project" value="UniProtKB-ARBA"/>
</dbReference>
<evidence type="ECO:0000259" key="32">
    <source>
        <dbReference type="PROSITE" id="PS50026"/>
    </source>
</evidence>
<comment type="similarity">
    <text evidence="2">Belongs to the protein kinase superfamily. CAMK Ser/Thr protein kinase family.</text>
</comment>
<comment type="caution">
    <text evidence="35">The sequence shown here is derived from an EMBL/GenBank/DDBJ whole genome shotgun (WGS) entry which is preliminary data.</text>
</comment>
<evidence type="ECO:0000256" key="27">
    <source>
        <dbReference type="PROSITE-ProRule" id="PRU10141"/>
    </source>
</evidence>
<keyword evidence="13 27" id="KW-0067">ATP-binding</keyword>
<feature type="signal peptide" evidence="30">
    <location>
        <begin position="1"/>
        <end position="19"/>
    </location>
</feature>
<keyword evidence="15 29" id="KW-0472">Membrane</keyword>
<evidence type="ECO:0000256" key="29">
    <source>
        <dbReference type="SAM" id="Phobius"/>
    </source>
</evidence>
<dbReference type="InterPro" id="IPR036116">
    <property type="entry name" value="FN3_sf"/>
</dbReference>
<evidence type="ECO:0000259" key="31">
    <source>
        <dbReference type="PROSITE" id="PS50011"/>
    </source>
</evidence>
<keyword evidence="18 35" id="KW-0675">Receptor</keyword>
<dbReference type="EMBL" id="SCEB01000142">
    <property type="protein sequence ID" value="RXN00685.1"/>
    <property type="molecule type" value="Genomic_DNA"/>
</dbReference>
<evidence type="ECO:0000256" key="6">
    <source>
        <dbReference type="ARBA" id="ARBA00022657"/>
    </source>
</evidence>
<evidence type="ECO:0000256" key="5">
    <source>
        <dbReference type="ARBA" id="ARBA00022553"/>
    </source>
</evidence>
<comment type="function">
    <text evidence="22">Transmembrane tyrosine-protein kinase that may modulate TEK/TIE2 activity and contribute to the regulation of angiogenesis.</text>
</comment>
<dbReference type="SMART" id="SM00060">
    <property type="entry name" value="FN3"/>
    <property type="match status" value="5"/>
</dbReference>
<dbReference type="EC" id="2.7.10.1" evidence="3"/>
<dbReference type="Pfam" id="PF07714">
    <property type="entry name" value="PK_Tyr_Ser-Thr"/>
    <property type="match status" value="1"/>
</dbReference>
<feature type="transmembrane region" description="Helical" evidence="29">
    <location>
        <begin position="1451"/>
        <end position="1474"/>
    </location>
</feature>
<dbReference type="InterPro" id="IPR008266">
    <property type="entry name" value="Tyr_kinase_AS"/>
</dbReference>
<dbReference type="InterPro" id="IPR007110">
    <property type="entry name" value="Ig-like_dom"/>
</dbReference>
<dbReference type="SMART" id="SM00409">
    <property type="entry name" value="IG"/>
    <property type="match status" value="2"/>
</dbReference>
<sequence length="1691" mass="188348">MKPLSAWVLIGLFSLSGAALDITLISNSDASSTQNFFLSCVSGEREASKMELQIRKDNEIFMVPNPPQFQFIRRKDEELRATGFSKPLDRQGIFYCKAKRSAEQTEVVLINNNPQAKFQPKSLSITANKGETVQLAVKVLQFQERDIMWKYNGNYHHMSHAGDIANDTIVLTMEGVKEENTGVYSACYLAESPIFSVFLRLIVRACQAKKWGPQCDQDCQECLNGGVCHDKEGDCICPPGFMGRRCETACRAGMFGRNCQESCRAEMDCSGLTFCLPDPYGCSCASGWNGPQCSTDGVPQILDNPSNLEWNLNSSPKITCSASGNPLPGHGSIELRKLDGAVLKATSTTMESNKSSALFEIKRLSKEHGGLWECRVSTNGGQDSRKFNLTVKTPPSPNTPPKLLERRSKQLVVLPAETFQGDGPIISTKLLYKPKDSGAPWSSIIVDNEPTTLVNLKPSTSYQVRVQLTRPGEGGEGSEGPEANLETDCPEPTVQPFIEFTSVESRNTLSVSWGIPLAHGNGNGFVVRLFSSSNVLLKEVEVPSLLIRTAKIPDLEFKRDYRVEVMMVNCGSLGPPSEPYPVRITSQGPTSPRNVQATPQSISVVRLTWQPPVDPNGGIVKYIIEYKQVGTGSLHQWVDTDDGNKTSKDVTALNGSTHYQFRVRANSKVPGEWSAPVTAWTMGDGPLSFTPTTQKVQGLPGGNDQQLILAIVGSVSATCLTIVLALLTLFCIRRNLCHQRRTFTYQSGSGEETILQFNSGTLTLTRRPKPQSEPLTYPILEWDDIKFEDVIGEGNFGQVIKAMIKKDGNKISAAIKMLKGYLYIAIEFAPFGNLLDFLRKSRVLETDPAFAKEHGTASTLTSQQLLQFAADVATGMQYLSEKQFIHRDLAARNVLVGENLTAKIADFGLSRGEEVYVKKTMGRLPVRWMAIESLNYSVYTTKSDVWSFGVLLWEIVSLGGTPYCGMTCAELYEKLPQSYRMEKPRNCDDEVYELMRQCWRDRPYERPTFAQISVQLNRMLEARKRVSQQSSTEQLGWGESHLLKNGSSFCMETGDPIPCLDQLCIAIDITLWIPPSAEGREEEEKKCTLTHQRVDPDTGLHICLFPPEDVYLFVEALIKVTESGTNRSVYERVVNVENQVLLDPPTDVSVSLNGKPQQLTVRWTAPRTGNLQYEIQYSSDKAQAVSEPLSLVHTLYGLSPGEKYNIAVRAKPDGSSRDGFWSAWSQTASAVVPRPADEIHLNCFTPDLQYVICNWNSEEMEKDTQYTLYYQSRNGDWEVCDHSDVTNTCTFQGWNSSDIIVTVNTSSRHQNHTFYKEPINMNHMGEWQGGERKPAVYSAISFLIPVHFRDVLTAPPKHLAGEVNDGKLRLQWEPAVAELADHMVYQIRYSLDNHSGWKHIILESPEPRTLLDVQVGSQYHIQIKTKPNGDTYKGSWSNWSHTFTVAVPSQLGLLLIGLVPLVLVLIAVVIMATFSKFFRKIKQHLWPPVPDLDRVLENFLTEINKHCQPLQPFNDKLCKEDVLPTVVEIVSEKETSNSMESHGDDLDSPSPPLGQDRLSLSEETPPLETASQGYVVLDPEHNVKGSEGNEYVHEEEGEMDSSRPVSLHCQSRCFPDSSVHGGHVLPQLLSRYGHLAARSLHQHPPHSADISNHSYLLLADSESKILVEWQLSGEANLYANGDSLTQLMQSK</sequence>
<feature type="disulfide bond" evidence="26">
    <location>
        <begin position="237"/>
        <end position="246"/>
    </location>
</feature>
<evidence type="ECO:0000256" key="17">
    <source>
        <dbReference type="ARBA" id="ARBA00023157"/>
    </source>
</evidence>
<evidence type="ECO:0000256" key="12">
    <source>
        <dbReference type="ARBA" id="ARBA00022777"/>
    </source>
</evidence>
<comment type="caution">
    <text evidence="26">Lacks conserved residue(s) required for the propagation of feature annotation.</text>
</comment>
<evidence type="ECO:0000256" key="14">
    <source>
        <dbReference type="ARBA" id="ARBA00022989"/>
    </source>
</evidence>
<keyword evidence="36" id="KW-1185">Reference proteome</keyword>
<keyword evidence="11 27" id="KW-0547">Nucleotide-binding</keyword>
<keyword evidence="6" id="KW-0037">Angiogenesis</keyword>
<feature type="domain" description="Fibronectin type-III" evidence="34">
    <location>
        <begin position="591"/>
        <end position="684"/>
    </location>
</feature>
<evidence type="ECO:0000256" key="23">
    <source>
        <dbReference type="ARBA" id="ARBA00062347"/>
    </source>
</evidence>
<dbReference type="Pfam" id="PF09067">
    <property type="entry name" value="EpoR_lig-bind"/>
    <property type="match status" value="1"/>
</dbReference>
<dbReference type="PRINTS" id="PR00109">
    <property type="entry name" value="TYRKINASE"/>
</dbReference>
<keyword evidence="4" id="KW-1003">Cell membrane</keyword>
<keyword evidence="5" id="KW-0597">Phosphoprotein</keyword>
<evidence type="ECO:0000256" key="13">
    <source>
        <dbReference type="ARBA" id="ARBA00022840"/>
    </source>
</evidence>
<dbReference type="FunFam" id="2.170.300.10:FF:000003">
    <property type="entry name" value="tyrosine-protein kinase receptor Tie-1 isoform X1"/>
    <property type="match status" value="1"/>
</dbReference>
<dbReference type="PROSITE" id="PS00109">
    <property type="entry name" value="PROTEIN_KINASE_TYR"/>
    <property type="match status" value="1"/>
</dbReference>
<evidence type="ECO:0000256" key="11">
    <source>
        <dbReference type="ARBA" id="ARBA00022741"/>
    </source>
</evidence>
<dbReference type="SMART" id="SM00181">
    <property type="entry name" value="EGF"/>
    <property type="match status" value="2"/>
</dbReference>
<dbReference type="SUPFAM" id="SSF56112">
    <property type="entry name" value="Protein kinase-like (PK-like)"/>
    <property type="match status" value="1"/>
</dbReference>
<feature type="domain" description="Fibronectin type-III" evidence="34">
    <location>
        <begin position="1144"/>
        <end position="1235"/>
    </location>
</feature>
<evidence type="ECO:0000259" key="33">
    <source>
        <dbReference type="PROSITE" id="PS50835"/>
    </source>
</evidence>
<keyword evidence="10" id="KW-0677">Repeat</keyword>
<evidence type="ECO:0000256" key="26">
    <source>
        <dbReference type="PROSITE-ProRule" id="PRU00076"/>
    </source>
</evidence>
<evidence type="ECO:0000256" key="19">
    <source>
        <dbReference type="ARBA" id="ARBA00023180"/>
    </source>
</evidence>
<comment type="subcellular location">
    <subcellularLocation>
        <location evidence="1">Cell membrane</location>
        <topology evidence="1">Single-pass type I membrane protein</topology>
    </subcellularLocation>
</comment>
<feature type="domain" description="Ig-like" evidence="33">
    <location>
        <begin position="299"/>
        <end position="390"/>
    </location>
</feature>
<dbReference type="Pfam" id="PF00041">
    <property type="entry name" value="fn3"/>
    <property type="match status" value="2"/>
</dbReference>
<dbReference type="GO" id="GO:0005524">
    <property type="term" value="F:ATP binding"/>
    <property type="evidence" value="ECO:0007669"/>
    <property type="project" value="UniProtKB-UniRule"/>
</dbReference>
<dbReference type="GO" id="GO:0001525">
    <property type="term" value="P:angiogenesis"/>
    <property type="evidence" value="ECO:0007669"/>
    <property type="project" value="UniProtKB-KW"/>
</dbReference>
<dbReference type="InterPro" id="IPR003599">
    <property type="entry name" value="Ig_sub"/>
</dbReference>
<dbReference type="CDD" id="cd00063">
    <property type="entry name" value="FN3"/>
    <property type="match status" value="4"/>
</dbReference>
<feature type="region of interest" description="Disordered" evidence="28">
    <location>
        <begin position="1533"/>
        <end position="1573"/>
    </location>
</feature>
<dbReference type="PROSITE" id="PS01186">
    <property type="entry name" value="EGF_2"/>
    <property type="match status" value="1"/>
</dbReference>
<feature type="transmembrane region" description="Helical" evidence="29">
    <location>
        <begin position="707"/>
        <end position="732"/>
    </location>
</feature>
<evidence type="ECO:0000256" key="21">
    <source>
        <dbReference type="ARBA" id="ARBA00051243"/>
    </source>
</evidence>
<dbReference type="GO" id="GO:0043235">
    <property type="term" value="C:receptor complex"/>
    <property type="evidence" value="ECO:0007669"/>
    <property type="project" value="TreeGrafter"/>
</dbReference>
<accession>A0A662YVK7</accession>
<feature type="binding site" evidence="27">
    <location>
        <position position="816"/>
    </location>
    <ligand>
        <name>ATP</name>
        <dbReference type="ChEBI" id="CHEBI:30616"/>
    </ligand>
</feature>
<feature type="domain" description="Fibronectin type-III" evidence="34">
    <location>
        <begin position="493"/>
        <end position="588"/>
    </location>
</feature>
<comment type="subunit">
    <text evidence="24">Heterodimer with TEK/TIE2. Interacts with SVEP1 (via C-terminus).</text>
</comment>
<evidence type="ECO:0000313" key="36">
    <source>
        <dbReference type="Proteomes" id="UP000289886"/>
    </source>
</evidence>
<dbReference type="InterPro" id="IPR050122">
    <property type="entry name" value="RTK"/>
</dbReference>
<dbReference type="InterPro" id="IPR015152">
    <property type="entry name" value="Growth/epo_recpt_lig-bind"/>
</dbReference>
<keyword evidence="9 30" id="KW-0732">Signal</keyword>
<dbReference type="InterPro" id="IPR001245">
    <property type="entry name" value="Ser-Thr/Tyr_kinase_cat_dom"/>
</dbReference>
<dbReference type="PROSITE" id="PS50853">
    <property type="entry name" value="FN3"/>
    <property type="match status" value="5"/>
</dbReference>
<dbReference type="InterPro" id="IPR013783">
    <property type="entry name" value="Ig-like_fold"/>
</dbReference>
<name>A0A662YVK7_ACIRT</name>
<evidence type="ECO:0000256" key="15">
    <source>
        <dbReference type="ARBA" id="ARBA00023136"/>
    </source>
</evidence>
<evidence type="ECO:0000256" key="20">
    <source>
        <dbReference type="ARBA" id="ARBA00023319"/>
    </source>
</evidence>
<evidence type="ECO:0000256" key="1">
    <source>
        <dbReference type="ARBA" id="ARBA00004251"/>
    </source>
</evidence>
<dbReference type="GO" id="GO:0007169">
    <property type="term" value="P:cell surface receptor protein tyrosine kinase signaling pathway"/>
    <property type="evidence" value="ECO:0007669"/>
    <property type="project" value="TreeGrafter"/>
</dbReference>
<dbReference type="Pfam" id="PF07679">
    <property type="entry name" value="I-set"/>
    <property type="match status" value="1"/>
</dbReference>
<evidence type="ECO:0000313" key="35">
    <source>
        <dbReference type="EMBL" id="RXN00685.1"/>
    </source>
</evidence>
<dbReference type="FunFam" id="1.10.510.10:FF:000123">
    <property type="entry name" value="Tyrosine-protein kinase receptor Tie-1"/>
    <property type="match status" value="1"/>
</dbReference>
<dbReference type="InterPro" id="IPR013098">
    <property type="entry name" value="Ig_I-set"/>
</dbReference>
<dbReference type="Gene3D" id="2.10.25.10">
    <property type="entry name" value="Laminin"/>
    <property type="match status" value="1"/>
</dbReference>
<keyword evidence="17 26" id="KW-1015">Disulfide bond</keyword>
<evidence type="ECO:0000256" key="8">
    <source>
        <dbReference type="ARBA" id="ARBA00022692"/>
    </source>
</evidence>
<gene>
    <name evidence="35" type="ORF">EOD39_8894</name>
</gene>
<dbReference type="SUPFAM" id="SSF48726">
    <property type="entry name" value="Immunoglobulin"/>
    <property type="match status" value="2"/>
</dbReference>
<evidence type="ECO:0000256" key="2">
    <source>
        <dbReference type="ARBA" id="ARBA00006692"/>
    </source>
</evidence>
<keyword evidence="14 29" id="KW-1133">Transmembrane helix</keyword>
<dbReference type="PROSITE" id="PS00107">
    <property type="entry name" value="PROTEIN_KINASE_ATP"/>
    <property type="match status" value="1"/>
</dbReference>
<dbReference type="SUPFAM" id="SSF49265">
    <property type="entry name" value="Fibronectin type III"/>
    <property type="match status" value="5"/>
</dbReference>
<keyword evidence="8 29" id="KW-0812">Transmembrane</keyword>
<dbReference type="GO" id="GO:0045766">
    <property type="term" value="P:positive regulation of angiogenesis"/>
    <property type="evidence" value="ECO:0007669"/>
    <property type="project" value="TreeGrafter"/>
</dbReference>
<keyword evidence="12 35" id="KW-0418">Kinase</keyword>
<dbReference type="InterPro" id="IPR017441">
    <property type="entry name" value="Protein_kinase_ATP_BS"/>
</dbReference>
<dbReference type="Gene3D" id="3.30.200.20">
    <property type="entry name" value="Phosphorylase Kinase, domain 1"/>
    <property type="match status" value="1"/>
</dbReference>
<dbReference type="InterPro" id="IPR020635">
    <property type="entry name" value="Tyr_kinase_cat_dom"/>
</dbReference>
<evidence type="ECO:0000256" key="24">
    <source>
        <dbReference type="ARBA" id="ARBA00065364"/>
    </source>
</evidence>
<proteinExistence type="inferred from homology"/>
<keyword evidence="7" id="KW-0808">Transferase</keyword>
<dbReference type="Gene3D" id="2.60.40.10">
    <property type="entry name" value="Immunoglobulins"/>
    <property type="match status" value="9"/>
</dbReference>
<protein>
    <recommendedName>
        <fullName evidence="25">Tyrosine-protein kinase receptor Tie-1</fullName>
        <ecNumber evidence="3">2.7.10.1</ecNumber>
    </recommendedName>
</protein>
<evidence type="ECO:0000256" key="9">
    <source>
        <dbReference type="ARBA" id="ARBA00022729"/>
    </source>
</evidence>
<keyword evidence="20" id="KW-0393">Immunoglobulin domain</keyword>
<feature type="domain" description="EGF-like" evidence="32">
    <location>
        <begin position="211"/>
        <end position="247"/>
    </location>
</feature>
<evidence type="ECO:0000259" key="34">
    <source>
        <dbReference type="PROSITE" id="PS50853"/>
    </source>
</evidence>
<evidence type="ECO:0000256" key="4">
    <source>
        <dbReference type="ARBA" id="ARBA00022475"/>
    </source>
</evidence>
<dbReference type="Proteomes" id="UP000289886">
    <property type="component" value="Unassembled WGS sequence"/>
</dbReference>
<dbReference type="CDD" id="cd00054">
    <property type="entry name" value="EGF_CA"/>
    <property type="match status" value="1"/>
</dbReference>
<feature type="domain" description="Protein kinase" evidence="31">
    <location>
        <begin position="751"/>
        <end position="1020"/>
    </location>
</feature>
<dbReference type="PANTHER" id="PTHR24416:SF341">
    <property type="entry name" value="TYROSINE-PROTEIN KINASE RECEPTOR TIE-1"/>
    <property type="match status" value="1"/>
</dbReference>
<feature type="compositionally biased region" description="Basic and acidic residues" evidence="28">
    <location>
        <begin position="1533"/>
        <end position="1545"/>
    </location>
</feature>
<evidence type="ECO:0000256" key="25">
    <source>
        <dbReference type="ARBA" id="ARBA00072428"/>
    </source>
</evidence>
<dbReference type="InterPro" id="IPR003961">
    <property type="entry name" value="FN3_dom"/>
</dbReference>
<dbReference type="Pfam" id="PF09240">
    <property type="entry name" value="IL6Ra-bind"/>
    <property type="match status" value="1"/>
</dbReference>
<dbReference type="GO" id="GO:0004714">
    <property type="term" value="F:transmembrane receptor protein tyrosine kinase activity"/>
    <property type="evidence" value="ECO:0007669"/>
    <property type="project" value="UniProtKB-EC"/>
</dbReference>
<feature type="domain" description="Fibronectin type-III" evidence="34">
    <location>
        <begin position="1354"/>
        <end position="1448"/>
    </location>
</feature>
<dbReference type="InterPro" id="IPR015321">
    <property type="entry name" value="TypeI_recpt_CBD"/>
</dbReference>
<evidence type="ECO:0000256" key="18">
    <source>
        <dbReference type="ARBA" id="ARBA00023170"/>
    </source>
</evidence>
<evidence type="ECO:0000256" key="3">
    <source>
        <dbReference type="ARBA" id="ARBA00011902"/>
    </source>
</evidence>
<dbReference type="InterPro" id="IPR011009">
    <property type="entry name" value="Kinase-like_dom_sf"/>
</dbReference>
<keyword evidence="16" id="KW-0829">Tyrosine-protein kinase</keyword>
<evidence type="ECO:0000256" key="30">
    <source>
        <dbReference type="SAM" id="SignalP"/>
    </source>
</evidence>
<comment type="catalytic activity">
    <reaction evidence="21">
        <text>L-tyrosyl-[protein] + ATP = O-phospho-L-tyrosyl-[protein] + ADP + H(+)</text>
        <dbReference type="Rhea" id="RHEA:10596"/>
        <dbReference type="Rhea" id="RHEA-COMP:10136"/>
        <dbReference type="Rhea" id="RHEA-COMP:20101"/>
        <dbReference type="ChEBI" id="CHEBI:15378"/>
        <dbReference type="ChEBI" id="CHEBI:30616"/>
        <dbReference type="ChEBI" id="CHEBI:46858"/>
        <dbReference type="ChEBI" id="CHEBI:61978"/>
        <dbReference type="ChEBI" id="CHEBI:456216"/>
        <dbReference type="EC" id="2.7.10.1"/>
    </reaction>
</comment>
<dbReference type="PANTHER" id="PTHR24416">
    <property type="entry name" value="TYROSINE-PROTEIN KINASE RECEPTOR"/>
    <property type="match status" value="1"/>
</dbReference>
<dbReference type="InterPro" id="IPR000742">
    <property type="entry name" value="EGF"/>
</dbReference>
<dbReference type="PROSITE" id="PS50026">
    <property type="entry name" value="EGF_3"/>
    <property type="match status" value="1"/>
</dbReference>
<keyword evidence="26" id="KW-0245">EGF-like domain</keyword>
<keyword evidence="19" id="KW-0325">Glycoprotein</keyword>
<dbReference type="InterPro" id="IPR036179">
    <property type="entry name" value="Ig-like_dom_sf"/>
</dbReference>
<dbReference type="PROSITE" id="PS50011">
    <property type="entry name" value="PROTEIN_KINASE_DOM"/>
    <property type="match status" value="1"/>
</dbReference>